<dbReference type="PRINTS" id="PR00407">
    <property type="entry name" value="EUMOPTERIN"/>
</dbReference>
<reference evidence="8 9" key="1">
    <citation type="journal article" date="2020" name="G3 (Bethesda)">
        <title>Improved Reference Genome for Cyclotella cryptica CCMP332, a Model for Cell Wall Morphogenesis, Salinity Adaptation, and Lipid Production in Diatoms (Bacillariophyta).</title>
        <authorList>
            <person name="Roberts W.R."/>
            <person name="Downey K.M."/>
            <person name="Ruck E.C."/>
            <person name="Traller J.C."/>
            <person name="Alverson A.J."/>
        </authorList>
    </citation>
    <scope>NUCLEOTIDE SEQUENCE [LARGE SCALE GENOMIC DNA]</scope>
    <source>
        <strain evidence="8 9">CCMP332</strain>
    </source>
</reference>
<dbReference type="Gene3D" id="2.60.40.650">
    <property type="match status" value="1"/>
</dbReference>
<comment type="cofactor">
    <cofactor evidence="1">
        <name>Mo-molybdopterin</name>
        <dbReference type="ChEBI" id="CHEBI:71302"/>
    </cofactor>
</comment>
<dbReference type="PANTHER" id="PTHR19372:SF7">
    <property type="entry name" value="SULFITE OXIDASE, MITOCHONDRIAL"/>
    <property type="match status" value="1"/>
</dbReference>
<keyword evidence="3" id="KW-0349">Heme</keyword>
<name>A0ABD3PK73_9STRA</name>
<evidence type="ECO:0000256" key="1">
    <source>
        <dbReference type="ARBA" id="ARBA00001924"/>
    </source>
</evidence>
<evidence type="ECO:0000256" key="5">
    <source>
        <dbReference type="ARBA" id="ARBA00023002"/>
    </source>
</evidence>
<dbReference type="InterPro" id="IPR005066">
    <property type="entry name" value="MoCF_OxRdtse_dimer"/>
</dbReference>
<accession>A0ABD3PK73</accession>
<dbReference type="InterPro" id="IPR014756">
    <property type="entry name" value="Ig_E-set"/>
</dbReference>
<dbReference type="InterPro" id="IPR036374">
    <property type="entry name" value="OxRdtase_Mopterin-bd_sf"/>
</dbReference>
<evidence type="ECO:0000259" key="7">
    <source>
        <dbReference type="PROSITE" id="PS50255"/>
    </source>
</evidence>
<evidence type="ECO:0000313" key="8">
    <source>
        <dbReference type="EMBL" id="KAL3788073.1"/>
    </source>
</evidence>
<dbReference type="Gene3D" id="3.10.120.10">
    <property type="entry name" value="Cytochrome b5-like heme/steroid binding domain"/>
    <property type="match status" value="1"/>
</dbReference>
<keyword evidence="2" id="KW-0500">Molybdenum</keyword>
<dbReference type="GO" id="GO:0046872">
    <property type="term" value="F:metal ion binding"/>
    <property type="evidence" value="ECO:0007669"/>
    <property type="project" value="UniProtKB-KW"/>
</dbReference>
<dbReference type="Proteomes" id="UP001516023">
    <property type="component" value="Unassembled WGS sequence"/>
</dbReference>
<dbReference type="FunFam" id="3.10.120.10:FF:000007">
    <property type="entry name" value="Sulfite oxidase, mitochondrial"/>
    <property type="match status" value="1"/>
</dbReference>
<keyword evidence="9" id="KW-1185">Reference proteome</keyword>
<dbReference type="SMART" id="SM01117">
    <property type="entry name" value="Cyt-b5"/>
    <property type="match status" value="1"/>
</dbReference>
<sequence length="644" mass="71640">MISKIHISITMTMMLQSSRRFCNTLRKSSPALLQLKHASSNQPPLNADKNKWQGTLLALAALTGVYTAAASNNEFPNASANVQCESSSGGITLDSLPALRDEDIDFSLPTYTSAQVAMRNGKNMGEKVWMSYGGYVYDVTDFVGNHPGGSEKIMLAAGGAIEPHWHLYRQHFASDLPLRLMEKMIIGKLHPADQDKIDADMDKLQDVGGDPYENEPERHPLLIVHSDTPMNAEVPSDILTREYITPSNLFYIRNHHPVPLLSDGEVKNFRLEVDLSLLSSYDSVTDDNKAEPAIVKLSLEQIKSLPKVEITSTLQCSGNRRSGFNDLRQTSGTNWGQGAISTAKWGGVRLVDLLQFAAQQAAIDTLSDKKEKKTLRPESNNRESLLETLQHLQSILEKQPNLQHLRMESLDGMRASIPIVKAFSPFGDVILAYEMNDEPLTRDHGYPLRMIVPGYAAVRNVKWVSKIQLHEEESEGAWQRGLNYKILPPSVSDATQIDLDRMPRLTEEPVISGITNLERVSSAGEKYHHKNLQPGDTVLVRASGWAWAGGGRNIVRVDVTGDDGESWEIAKITHGANQPFGRAWAWVFWECDGIPARVCDDGHTIEVSCKGVDMAFNTQPHTVDGMWNVRGLANNSWFRSRLRV</sequence>
<dbReference type="PROSITE" id="PS00191">
    <property type="entry name" value="CYTOCHROME_B5_1"/>
    <property type="match status" value="1"/>
</dbReference>
<dbReference type="EMBL" id="JABMIG020000162">
    <property type="protein sequence ID" value="KAL3788073.1"/>
    <property type="molecule type" value="Genomic_DNA"/>
</dbReference>
<dbReference type="PROSITE" id="PS50255">
    <property type="entry name" value="CYTOCHROME_B5_2"/>
    <property type="match status" value="1"/>
</dbReference>
<dbReference type="InterPro" id="IPR036400">
    <property type="entry name" value="Cyt_B5-like_heme/steroid_sf"/>
</dbReference>
<dbReference type="InterPro" id="IPR018506">
    <property type="entry name" value="Cyt_B5_heme-BS"/>
</dbReference>
<evidence type="ECO:0000256" key="4">
    <source>
        <dbReference type="ARBA" id="ARBA00022723"/>
    </source>
</evidence>
<protein>
    <recommendedName>
        <fullName evidence="7">Cytochrome b5 heme-binding domain-containing protein</fullName>
    </recommendedName>
</protein>
<feature type="domain" description="Cytochrome b5 heme-binding" evidence="7">
    <location>
        <begin position="108"/>
        <end position="190"/>
    </location>
</feature>
<keyword evidence="6" id="KW-0408">Iron</keyword>
<dbReference type="InterPro" id="IPR000572">
    <property type="entry name" value="OxRdtase_Mopterin-bd_dom"/>
</dbReference>
<dbReference type="InterPro" id="IPR001199">
    <property type="entry name" value="Cyt_B5-like_heme/steroid-bd"/>
</dbReference>
<proteinExistence type="predicted"/>
<evidence type="ECO:0000313" key="9">
    <source>
        <dbReference type="Proteomes" id="UP001516023"/>
    </source>
</evidence>
<dbReference type="PANTHER" id="PTHR19372">
    <property type="entry name" value="SULFITE REDUCTASE"/>
    <property type="match status" value="1"/>
</dbReference>
<dbReference type="Pfam" id="PF03404">
    <property type="entry name" value="Mo-co_dimer"/>
    <property type="match status" value="1"/>
</dbReference>
<dbReference type="AlphaFoldDB" id="A0ABD3PK73"/>
<dbReference type="Pfam" id="PF00173">
    <property type="entry name" value="Cyt-b5"/>
    <property type="match status" value="1"/>
</dbReference>
<keyword evidence="5" id="KW-0560">Oxidoreductase</keyword>
<dbReference type="PRINTS" id="PR00363">
    <property type="entry name" value="CYTOCHROMEB5"/>
</dbReference>
<dbReference type="GO" id="GO:0016491">
    <property type="term" value="F:oxidoreductase activity"/>
    <property type="evidence" value="ECO:0007669"/>
    <property type="project" value="UniProtKB-KW"/>
</dbReference>
<comment type="caution">
    <text evidence="8">The sequence shown here is derived from an EMBL/GenBank/DDBJ whole genome shotgun (WGS) entry which is preliminary data.</text>
</comment>
<evidence type="ECO:0000256" key="6">
    <source>
        <dbReference type="ARBA" id="ARBA00023004"/>
    </source>
</evidence>
<dbReference type="SUPFAM" id="SSF81296">
    <property type="entry name" value="E set domains"/>
    <property type="match status" value="1"/>
</dbReference>
<dbReference type="Gene3D" id="3.90.420.10">
    <property type="entry name" value="Oxidoreductase, molybdopterin-binding domain"/>
    <property type="match status" value="1"/>
</dbReference>
<dbReference type="Pfam" id="PF00174">
    <property type="entry name" value="Oxidored_molyb"/>
    <property type="match status" value="1"/>
</dbReference>
<gene>
    <name evidence="8" type="ORF">HJC23_008135</name>
</gene>
<dbReference type="InterPro" id="IPR008335">
    <property type="entry name" value="Mopterin_OxRdtase_euk"/>
</dbReference>
<dbReference type="SUPFAM" id="SSF56524">
    <property type="entry name" value="Oxidoreductase molybdopterin-binding domain"/>
    <property type="match status" value="1"/>
</dbReference>
<evidence type="ECO:0000256" key="2">
    <source>
        <dbReference type="ARBA" id="ARBA00022505"/>
    </source>
</evidence>
<dbReference type="SUPFAM" id="SSF55856">
    <property type="entry name" value="Cytochrome b5-like heme/steroid binding domain"/>
    <property type="match status" value="1"/>
</dbReference>
<organism evidence="8 9">
    <name type="scientific">Cyclotella cryptica</name>
    <dbReference type="NCBI Taxonomy" id="29204"/>
    <lineage>
        <taxon>Eukaryota</taxon>
        <taxon>Sar</taxon>
        <taxon>Stramenopiles</taxon>
        <taxon>Ochrophyta</taxon>
        <taxon>Bacillariophyta</taxon>
        <taxon>Coscinodiscophyceae</taxon>
        <taxon>Thalassiosirophycidae</taxon>
        <taxon>Stephanodiscales</taxon>
        <taxon>Stephanodiscaceae</taxon>
        <taxon>Cyclotella</taxon>
    </lineage>
</organism>
<keyword evidence="4" id="KW-0479">Metal-binding</keyword>
<evidence type="ECO:0000256" key="3">
    <source>
        <dbReference type="ARBA" id="ARBA00022617"/>
    </source>
</evidence>